<sequence>MKELYPNIIVNFVPGGCTGLAQPLDIGIQRVMKLSMKRAAHRDLVEEASCQIAKKTPPERIKLDTTLGAIRDINNVELIKKAWEMCRTGTGDFNLSQESLTSPEALALLRTLHVDYPALYQEFTQGSTKSQAVDTNSVEEASFSQALDDHCDVPVEVLAAHIASGNAVIAGNFAVGEDGGLARADNAKTSDAEEEEEVPEPILGRGHRQKRPNRLYGAAWEQH</sequence>
<keyword evidence="3" id="KW-1185">Reference proteome</keyword>
<protein>
    <submittedName>
        <fullName evidence="2">Uncharacterized protein</fullName>
    </submittedName>
</protein>
<dbReference type="EMBL" id="JARJCM010000684">
    <property type="protein sequence ID" value="KAJ7015968.1"/>
    <property type="molecule type" value="Genomic_DNA"/>
</dbReference>
<accession>A0AAD6WJZ5</accession>
<evidence type="ECO:0000313" key="2">
    <source>
        <dbReference type="EMBL" id="KAJ7015968.1"/>
    </source>
</evidence>
<name>A0AAD6WJZ5_9AGAR</name>
<evidence type="ECO:0000256" key="1">
    <source>
        <dbReference type="SAM" id="MobiDB-lite"/>
    </source>
</evidence>
<organism evidence="2 3">
    <name type="scientific">Mycena alexandri</name>
    <dbReference type="NCBI Taxonomy" id="1745969"/>
    <lineage>
        <taxon>Eukaryota</taxon>
        <taxon>Fungi</taxon>
        <taxon>Dikarya</taxon>
        <taxon>Basidiomycota</taxon>
        <taxon>Agaricomycotina</taxon>
        <taxon>Agaricomycetes</taxon>
        <taxon>Agaricomycetidae</taxon>
        <taxon>Agaricales</taxon>
        <taxon>Marasmiineae</taxon>
        <taxon>Mycenaceae</taxon>
        <taxon>Mycena</taxon>
    </lineage>
</organism>
<gene>
    <name evidence="2" type="ORF">C8F04DRAFT_1283555</name>
</gene>
<feature type="region of interest" description="Disordered" evidence="1">
    <location>
        <begin position="184"/>
        <end position="223"/>
    </location>
</feature>
<evidence type="ECO:0000313" key="3">
    <source>
        <dbReference type="Proteomes" id="UP001218188"/>
    </source>
</evidence>
<dbReference type="Proteomes" id="UP001218188">
    <property type="component" value="Unassembled WGS sequence"/>
</dbReference>
<proteinExistence type="predicted"/>
<dbReference type="AlphaFoldDB" id="A0AAD6WJZ5"/>
<reference evidence="2" key="1">
    <citation type="submission" date="2023-03" db="EMBL/GenBank/DDBJ databases">
        <title>Massive genome expansion in bonnet fungi (Mycena s.s.) driven by repeated elements and novel gene families across ecological guilds.</title>
        <authorList>
            <consortium name="Lawrence Berkeley National Laboratory"/>
            <person name="Harder C.B."/>
            <person name="Miyauchi S."/>
            <person name="Viragh M."/>
            <person name="Kuo A."/>
            <person name="Thoen E."/>
            <person name="Andreopoulos B."/>
            <person name="Lu D."/>
            <person name="Skrede I."/>
            <person name="Drula E."/>
            <person name="Henrissat B."/>
            <person name="Morin E."/>
            <person name="Kohler A."/>
            <person name="Barry K."/>
            <person name="LaButti K."/>
            <person name="Morin E."/>
            <person name="Salamov A."/>
            <person name="Lipzen A."/>
            <person name="Mereny Z."/>
            <person name="Hegedus B."/>
            <person name="Baldrian P."/>
            <person name="Stursova M."/>
            <person name="Weitz H."/>
            <person name="Taylor A."/>
            <person name="Grigoriev I.V."/>
            <person name="Nagy L.G."/>
            <person name="Martin F."/>
            <person name="Kauserud H."/>
        </authorList>
    </citation>
    <scope>NUCLEOTIDE SEQUENCE</scope>
    <source>
        <strain evidence="2">CBHHK200</strain>
    </source>
</reference>
<comment type="caution">
    <text evidence="2">The sequence shown here is derived from an EMBL/GenBank/DDBJ whole genome shotgun (WGS) entry which is preliminary data.</text>
</comment>